<evidence type="ECO:0000313" key="3">
    <source>
        <dbReference type="EMBL" id="TBW40372.1"/>
    </source>
</evidence>
<dbReference type="Proteomes" id="UP000292781">
    <property type="component" value="Unassembled WGS sequence"/>
</dbReference>
<feature type="domain" description="GH15-like" evidence="1">
    <location>
        <begin position="221"/>
        <end position="583"/>
    </location>
</feature>
<dbReference type="GO" id="GO:0004553">
    <property type="term" value="F:hydrolase activity, hydrolyzing O-glycosyl compounds"/>
    <property type="evidence" value="ECO:0007669"/>
    <property type="project" value="TreeGrafter"/>
</dbReference>
<dbReference type="InterPro" id="IPR012341">
    <property type="entry name" value="6hp_glycosidase-like_sf"/>
</dbReference>
<dbReference type="RefSeq" id="WP_131306478.1">
    <property type="nucleotide sequence ID" value="NZ_SJFN01000004.1"/>
</dbReference>
<name>A0A4Q9VVS7_9HYPH</name>
<evidence type="ECO:0000313" key="4">
    <source>
        <dbReference type="Proteomes" id="UP000292781"/>
    </source>
</evidence>
<evidence type="ECO:0000259" key="1">
    <source>
        <dbReference type="Pfam" id="PF00723"/>
    </source>
</evidence>
<evidence type="ECO:0000259" key="2">
    <source>
        <dbReference type="Pfam" id="PF19291"/>
    </source>
</evidence>
<dbReference type="OrthoDB" id="3902805at2"/>
<accession>A0A4Q9VVS7</accession>
<organism evidence="3 4">
    <name type="scientific">Siculibacillus lacustris</name>
    <dbReference type="NCBI Taxonomy" id="1549641"/>
    <lineage>
        <taxon>Bacteria</taxon>
        <taxon>Pseudomonadati</taxon>
        <taxon>Pseudomonadota</taxon>
        <taxon>Alphaproteobacteria</taxon>
        <taxon>Hyphomicrobiales</taxon>
        <taxon>Ancalomicrobiaceae</taxon>
        <taxon>Siculibacillus</taxon>
    </lineage>
</organism>
<dbReference type="Gene3D" id="1.50.10.10">
    <property type="match status" value="1"/>
</dbReference>
<dbReference type="EMBL" id="SJFN01000004">
    <property type="protein sequence ID" value="TBW40372.1"/>
    <property type="molecule type" value="Genomic_DNA"/>
</dbReference>
<dbReference type="AlphaFoldDB" id="A0A4Q9VVS7"/>
<dbReference type="Pfam" id="PF19291">
    <property type="entry name" value="TREH_N"/>
    <property type="match status" value="1"/>
</dbReference>
<proteinExistence type="predicted"/>
<keyword evidence="3" id="KW-0378">Hydrolase</keyword>
<dbReference type="InterPro" id="IPR008928">
    <property type="entry name" value="6-hairpin_glycosidase_sf"/>
</dbReference>
<dbReference type="SUPFAM" id="SSF48208">
    <property type="entry name" value="Six-hairpin glycosidases"/>
    <property type="match status" value="1"/>
</dbReference>
<keyword evidence="4" id="KW-1185">Reference proteome</keyword>
<dbReference type="PANTHER" id="PTHR31616:SF0">
    <property type="entry name" value="GLUCAN 1,4-ALPHA-GLUCOSIDASE"/>
    <property type="match status" value="1"/>
</dbReference>
<reference evidence="3 4" key="1">
    <citation type="submission" date="2019-02" db="EMBL/GenBank/DDBJ databases">
        <title>Siculibacillus lacustris gen. nov., sp. nov., a new rosette-forming bacterium isolated from a freshwater crater lake (Lake St. Ana, Romania).</title>
        <authorList>
            <person name="Felfoldi T."/>
            <person name="Marton Z."/>
            <person name="Szabo A."/>
            <person name="Mentes A."/>
            <person name="Boka K."/>
            <person name="Marialigeti K."/>
            <person name="Mathe I."/>
            <person name="Koncz M."/>
            <person name="Schumann P."/>
            <person name="Toth E."/>
        </authorList>
    </citation>
    <scope>NUCLEOTIDE SEQUENCE [LARGE SCALE GENOMIC DNA]</scope>
    <source>
        <strain evidence="3 4">SA-279</strain>
    </source>
</reference>
<dbReference type="PANTHER" id="PTHR31616">
    <property type="entry name" value="TREHALASE"/>
    <property type="match status" value="1"/>
</dbReference>
<gene>
    <name evidence="3" type="ORF">EYW49_04090</name>
</gene>
<dbReference type="InterPro" id="IPR011613">
    <property type="entry name" value="GH15-like"/>
</dbReference>
<comment type="caution">
    <text evidence="3">The sequence shown here is derived from an EMBL/GenBank/DDBJ whole genome shotgun (WGS) entry which is preliminary data.</text>
</comment>
<sequence length="594" mass="66007">MIARPSLDLAVIGNSSIAALIDRHGAIVWGCWPRLDGEPIFSALIDGDDPQKGFFSIGFDDEASTDQRYVRNTAIVETILTDRDGASFRILDFVPRFRQHGRTYRPLNIVRVIEPIAGLPRIRIRMRPRGPADAAAPAIVGSSHVRYVTAAGTVRLTTDAPITHIAEETAFVLTRRMTLIVHSDETLPDSTDRIGHDFLERTRGHWLDWVRTLNVPFEWQEAVIRAAITLQLCSFEDTGAIVAALTTSIPESSGTERNWDYRYCWIRDAYFTVHALNRVGATPTMERFIAYVTDVIALERGPDLKPVYAVVPERPIDEYVAPTLAGYRGNGPVRIGNAAREQVQHDVYGSVILAAWQMFFDERLPEMGGPGLFALLEPLGTRALARALTPDAGIWEYRSRTKVHTHSAVMCWVACDRLARIAAKLGLGENGARWRAAADDLRGTILDRAWNEAGYFAGSLDGDELDASLLLLHELGIVEAADPRFVATVDAIAANLGHHGHLMRYVVPDDFGVPTVAFTICTFWYVDALAAIGRTDEARRIFEELLRLRNHVGLLSEDLDPQTGELWGNFPQTYSMAGMIVAAMRLSKGWEQPR</sequence>
<dbReference type="Pfam" id="PF00723">
    <property type="entry name" value="Glyco_hydro_15"/>
    <property type="match status" value="1"/>
</dbReference>
<protein>
    <submittedName>
        <fullName evidence="3">Glycoside hydrolase family 15 protein</fullName>
    </submittedName>
</protein>
<feature type="domain" description="Trehalase-like N-terminal" evidence="2">
    <location>
        <begin position="9"/>
        <end position="129"/>
    </location>
</feature>
<dbReference type="GO" id="GO:0005975">
    <property type="term" value="P:carbohydrate metabolic process"/>
    <property type="evidence" value="ECO:0007669"/>
    <property type="project" value="InterPro"/>
</dbReference>
<dbReference type="InterPro" id="IPR045582">
    <property type="entry name" value="Trehalase-like_N"/>
</dbReference>